<evidence type="ECO:0000313" key="1">
    <source>
        <dbReference type="EMBL" id="EOR92570.1"/>
    </source>
</evidence>
<sequence>MLFKYDLKEEKREGKADEWPEYSDDLHYMLIKEFIKRQQILFHHPNAPTLQIR</sequence>
<reference evidence="1 2" key="1">
    <citation type="journal article" date="2013" name="Genome Announc.">
        <title>Draft Genome Sequence of Arcticibacter svalbardensis Strain MN12-7T, a Member of the Family Sphingobacteriaceae Isolated from an Arctic Soil Sample.</title>
        <authorList>
            <person name="Shivaji S."/>
            <person name="Ara S."/>
            <person name="Prasad S."/>
            <person name="Manasa B.P."/>
            <person name="Begum Z."/>
            <person name="Singh A."/>
            <person name="Kumar Pinnaka A."/>
        </authorList>
    </citation>
    <scope>NUCLEOTIDE SEQUENCE [LARGE SCALE GENOMIC DNA]</scope>
    <source>
        <strain evidence="1 2">MN12-7</strain>
    </source>
</reference>
<comment type="caution">
    <text evidence="1">The sequence shown here is derived from an EMBL/GenBank/DDBJ whole genome shotgun (WGS) entry which is preliminary data.</text>
</comment>
<gene>
    <name evidence="1" type="ORF">ADIARSV_4294</name>
</gene>
<proteinExistence type="predicted"/>
<organism evidence="1 2">
    <name type="scientific">Arcticibacter svalbardensis MN12-7</name>
    <dbReference type="NCBI Taxonomy" id="1150600"/>
    <lineage>
        <taxon>Bacteria</taxon>
        <taxon>Pseudomonadati</taxon>
        <taxon>Bacteroidota</taxon>
        <taxon>Sphingobacteriia</taxon>
        <taxon>Sphingobacteriales</taxon>
        <taxon>Sphingobacteriaceae</taxon>
        <taxon>Arcticibacter</taxon>
    </lineage>
</organism>
<protein>
    <submittedName>
        <fullName evidence="1">Uncharacterized protein</fullName>
    </submittedName>
</protein>
<name>R9GM04_9SPHI</name>
<dbReference type="Proteomes" id="UP000014174">
    <property type="component" value="Unassembled WGS sequence"/>
</dbReference>
<accession>R9GM04</accession>
<dbReference type="EMBL" id="AQPN01000147">
    <property type="protein sequence ID" value="EOR92570.1"/>
    <property type="molecule type" value="Genomic_DNA"/>
</dbReference>
<evidence type="ECO:0000313" key="2">
    <source>
        <dbReference type="Proteomes" id="UP000014174"/>
    </source>
</evidence>
<dbReference type="AlphaFoldDB" id="R9GM04"/>
<dbReference type="STRING" id="1150600.ADIARSV_4294"/>
<keyword evidence="2" id="KW-1185">Reference proteome</keyword>